<evidence type="ECO:0000313" key="3">
    <source>
        <dbReference type="RefSeq" id="XP_033460174.1"/>
    </source>
</evidence>
<sequence length="356" mass="41204">MSASITDLPAELLAQIMCECSPEIKTVLHFSSTCRKAQQVWHENTISIVCRVFQFTRSELMDFLELARLEASPPEVLSGEVKVGNGSQATFTEVPHQESTKGSAPKDTKTEEALQALKLDEASQDSTVHADLNATIRHHLSWLERAAFGVRVSQKMFEDSRAESIKAIKRDPSWDESDPKRFEKWNCFRNPPNYVQFFRLLRRFVVAYDHPSLLPDVYADLHGLSDNDMDDFGTIADYFDYKCDGHWDHMGIERQKGEEPWWTCTGDSGTTYLPRRWSFAVHMLWSESFWRPEPPRTDQQPSDDEEAQWRYESTCEAFGKDRVTLMFGGDNIIPWTEERRKANARWREVYDNAQKS</sequence>
<keyword evidence="2" id="KW-1185">Reference proteome</keyword>
<evidence type="ECO:0000313" key="2">
    <source>
        <dbReference type="Proteomes" id="UP000504637"/>
    </source>
</evidence>
<dbReference type="Proteomes" id="UP000504637">
    <property type="component" value="Unplaced"/>
</dbReference>
<feature type="region of interest" description="Disordered" evidence="1">
    <location>
        <begin position="88"/>
        <end position="108"/>
    </location>
</feature>
<dbReference type="AlphaFoldDB" id="A0A6J3M5I0"/>
<proteinExistence type="predicted"/>
<accession>A0A6J3M5I0</accession>
<evidence type="ECO:0008006" key="4">
    <source>
        <dbReference type="Google" id="ProtNLM"/>
    </source>
</evidence>
<reference evidence="3" key="3">
    <citation type="submission" date="2025-08" db="UniProtKB">
        <authorList>
            <consortium name="RefSeq"/>
        </authorList>
    </citation>
    <scope>IDENTIFICATION</scope>
    <source>
        <strain evidence="3">CBS 342.82</strain>
    </source>
</reference>
<protein>
    <recommendedName>
        <fullName evidence="4">F-box domain-containing protein</fullName>
    </recommendedName>
</protein>
<reference evidence="3" key="2">
    <citation type="submission" date="2020-04" db="EMBL/GenBank/DDBJ databases">
        <authorList>
            <consortium name="NCBI Genome Project"/>
        </authorList>
    </citation>
    <scope>NUCLEOTIDE SEQUENCE</scope>
    <source>
        <strain evidence="3">CBS 342.82</strain>
    </source>
</reference>
<reference evidence="3" key="1">
    <citation type="submission" date="2020-01" db="EMBL/GenBank/DDBJ databases">
        <authorList>
            <consortium name="DOE Joint Genome Institute"/>
            <person name="Haridas S."/>
            <person name="Albert R."/>
            <person name="Binder M."/>
            <person name="Bloem J."/>
            <person name="Labutti K."/>
            <person name="Salamov A."/>
            <person name="Andreopoulos B."/>
            <person name="Baker S.E."/>
            <person name="Barry K."/>
            <person name="Bills G."/>
            <person name="Bluhm B.H."/>
            <person name="Cannon C."/>
            <person name="Castanera R."/>
            <person name="Culley D.E."/>
            <person name="Daum C."/>
            <person name="Ezra D."/>
            <person name="Gonzalez J.B."/>
            <person name="Henrissat B."/>
            <person name="Kuo A."/>
            <person name="Liang C."/>
            <person name="Lipzen A."/>
            <person name="Lutzoni F."/>
            <person name="Magnuson J."/>
            <person name="Mondo S."/>
            <person name="Nolan M."/>
            <person name="Ohm R."/>
            <person name="Pangilinan J."/>
            <person name="Park H.-J."/>
            <person name="Ramirez L."/>
            <person name="Alfaro M."/>
            <person name="Sun H."/>
            <person name="Tritt A."/>
            <person name="Yoshinaga Y."/>
            <person name="Zwiers L.-H."/>
            <person name="Turgeon B.G."/>
            <person name="Goodwin S.B."/>
            <person name="Spatafora J.W."/>
            <person name="Crous P.W."/>
            <person name="Grigoriev I.V."/>
        </authorList>
    </citation>
    <scope>NUCLEOTIDE SEQUENCE</scope>
    <source>
        <strain evidence="3">CBS 342.82</strain>
    </source>
</reference>
<dbReference type="RefSeq" id="XP_033460174.1">
    <property type="nucleotide sequence ID" value="XM_033603164.1"/>
</dbReference>
<gene>
    <name evidence="3" type="ORF">K489DRAFT_370716</name>
</gene>
<name>A0A6J3M5I0_9PEZI</name>
<organism evidence="3">
    <name type="scientific">Dissoconium aciculare CBS 342.82</name>
    <dbReference type="NCBI Taxonomy" id="1314786"/>
    <lineage>
        <taxon>Eukaryota</taxon>
        <taxon>Fungi</taxon>
        <taxon>Dikarya</taxon>
        <taxon>Ascomycota</taxon>
        <taxon>Pezizomycotina</taxon>
        <taxon>Dothideomycetes</taxon>
        <taxon>Dothideomycetidae</taxon>
        <taxon>Mycosphaerellales</taxon>
        <taxon>Dissoconiaceae</taxon>
        <taxon>Dissoconium</taxon>
    </lineage>
</organism>
<evidence type="ECO:0000256" key="1">
    <source>
        <dbReference type="SAM" id="MobiDB-lite"/>
    </source>
</evidence>
<dbReference type="GeneID" id="54360964"/>
<feature type="compositionally biased region" description="Basic and acidic residues" evidence="1">
    <location>
        <begin position="95"/>
        <end position="108"/>
    </location>
</feature>